<keyword evidence="3" id="KW-1185">Reference proteome</keyword>
<evidence type="ECO:0000313" key="2">
    <source>
        <dbReference type="EMBL" id="PWN96032.1"/>
    </source>
</evidence>
<dbReference type="Proteomes" id="UP000245946">
    <property type="component" value="Unassembled WGS sequence"/>
</dbReference>
<sequence>MCDVACCCARRPSTSTRSEDEGAPPQWMRRCSQGVDVQLAEAFSIVLLAPPAAAAHRRGVLFRTPPSASSHVVQDGAVSVPGVLCAARRPAWCTAMGTRVKALLPARRARHARAAGGAYAGAAWRRMTRTLGLRVGRARSAGSANRNSPPAERPRSTSEAASRTARDGGA</sequence>
<accession>A0A316Z514</accession>
<proteinExistence type="predicted"/>
<dbReference type="AlphaFoldDB" id="A0A316Z514"/>
<dbReference type="RefSeq" id="XP_025596311.1">
    <property type="nucleotide sequence ID" value="XM_025738955.1"/>
</dbReference>
<dbReference type="EMBL" id="KZ819301">
    <property type="protein sequence ID" value="PWN96032.1"/>
    <property type="molecule type" value="Genomic_DNA"/>
</dbReference>
<evidence type="ECO:0000313" key="3">
    <source>
        <dbReference type="Proteomes" id="UP000245946"/>
    </source>
</evidence>
<organism evidence="2 3">
    <name type="scientific">Tilletiopsis washingtonensis</name>
    <dbReference type="NCBI Taxonomy" id="58919"/>
    <lineage>
        <taxon>Eukaryota</taxon>
        <taxon>Fungi</taxon>
        <taxon>Dikarya</taxon>
        <taxon>Basidiomycota</taxon>
        <taxon>Ustilaginomycotina</taxon>
        <taxon>Exobasidiomycetes</taxon>
        <taxon>Entylomatales</taxon>
        <taxon>Entylomatales incertae sedis</taxon>
        <taxon>Tilletiopsis</taxon>
    </lineage>
</organism>
<gene>
    <name evidence="2" type="ORF">FA09DRAFT_104173</name>
</gene>
<dbReference type="GeneID" id="37266501"/>
<feature type="region of interest" description="Disordered" evidence="1">
    <location>
        <begin position="135"/>
        <end position="170"/>
    </location>
</feature>
<evidence type="ECO:0000256" key="1">
    <source>
        <dbReference type="SAM" id="MobiDB-lite"/>
    </source>
</evidence>
<name>A0A316Z514_9BASI</name>
<reference evidence="2 3" key="1">
    <citation type="journal article" date="2018" name="Mol. Biol. Evol.">
        <title>Broad Genomic Sampling Reveals a Smut Pathogenic Ancestry of the Fungal Clade Ustilaginomycotina.</title>
        <authorList>
            <person name="Kijpornyongpan T."/>
            <person name="Mondo S.J."/>
            <person name="Barry K."/>
            <person name="Sandor L."/>
            <person name="Lee J."/>
            <person name="Lipzen A."/>
            <person name="Pangilinan J."/>
            <person name="LaButti K."/>
            <person name="Hainaut M."/>
            <person name="Henrissat B."/>
            <person name="Grigoriev I.V."/>
            <person name="Spatafora J.W."/>
            <person name="Aime M.C."/>
        </authorList>
    </citation>
    <scope>NUCLEOTIDE SEQUENCE [LARGE SCALE GENOMIC DNA]</scope>
    <source>
        <strain evidence="2 3">MCA 4186</strain>
    </source>
</reference>
<protein>
    <submittedName>
        <fullName evidence="2">Uncharacterized protein</fullName>
    </submittedName>
</protein>